<evidence type="ECO:0000256" key="8">
    <source>
        <dbReference type="ARBA" id="ARBA00022989"/>
    </source>
</evidence>
<dbReference type="OrthoDB" id="9782003at2"/>
<evidence type="ECO:0000256" key="4">
    <source>
        <dbReference type="ARBA" id="ARBA00022670"/>
    </source>
</evidence>
<evidence type="ECO:0000256" key="6">
    <source>
        <dbReference type="ARBA" id="ARBA00022801"/>
    </source>
</evidence>
<evidence type="ECO:0000256" key="11">
    <source>
        <dbReference type="SAM" id="Phobius"/>
    </source>
</evidence>
<evidence type="ECO:0000256" key="2">
    <source>
        <dbReference type="ARBA" id="ARBA00004141"/>
    </source>
</evidence>
<keyword evidence="4 13" id="KW-0645">Protease</keyword>
<protein>
    <submittedName>
        <fullName evidence="13">Zinc metalloprotease Rip1</fullName>
        <ecNumber evidence="13">3.4.24.-</ecNumber>
    </submittedName>
</protein>
<dbReference type="InterPro" id="IPR036034">
    <property type="entry name" value="PDZ_sf"/>
</dbReference>
<comment type="cofactor">
    <cofactor evidence="1">
        <name>Zn(2+)</name>
        <dbReference type="ChEBI" id="CHEBI:29105"/>
    </cofactor>
</comment>
<dbReference type="EC" id="3.4.24.-" evidence="13"/>
<dbReference type="KEGG" id="aum:AURMO_00492"/>
<feature type="domain" description="Peptidase M50" evidence="12">
    <location>
        <begin position="14"/>
        <end position="396"/>
    </location>
</feature>
<dbReference type="PANTHER" id="PTHR42837">
    <property type="entry name" value="REGULATOR OF SIGMA-E PROTEASE RSEP"/>
    <property type="match status" value="1"/>
</dbReference>
<dbReference type="RefSeq" id="WP_110232982.1">
    <property type="nucleotide sequence ID" value="NZ_CP023994.1"/>
</dbReference>
<proteinExistence type="inferred from homology"/>
<evidence type="ECO:0000256" key="3">
    <source>
        <dbReference type="ARBA" id="ARBA00007931"/>
    </source>
</evidence>
<dbReference type="CDD" id="cd06163">
    <property type="entry name" value="S2P-M50_PDZ_RseP-like"/>
    <property type="match status" value="1"/>
</dbReference>
<keyword evidence="10 11" id="KW-0472">Membrane</keyword>
<reference evidence="13 14" key="1">
    <citation type="submission" date="2017-10" db="EMBL/GenBank/DDBJ databases">
        <title>Genome of an Actinobacterium that displays light-enhanced growth.</title>
        <authorList>
            <person name="Maresca J.A."/>
            <person name="Hempel P."/>
            <person name="Shevchenko O."/>
            <person name="Miller K.J."/>
            <person name="Hahn M.W."/>
        </authorList>
    </citation>
    <scope>NUCLEOTIDE SEQUENCE [LARGE SCALE GENOMIC DNA]</scope>
    <source>
        <strain evidence="13 14">MWH-Mo1</strain>
    </source>
</reference>
<dbReference type="InterPro" id="IPR008915">
    <property type="entry name" value="Peptidase_M50"/>
</dbReference>
<keyword evidence="9 13" id="KW-0482">Metalloprotease</keyword>
<evidence type="ECO:0000256" key="5">
    <source>
        <dbReference type="ARBA" id="ARBA00022692"/>
    </source>
</evidence>
<evidence type="ECO:0000256" key="7">
    <source>
        <dbReference type="ARBA" id="ARBA00022833"/>
    </source>
</evidence>
<dbReference type="Proteomes" id="UP000246894">
    <property type="component" value="Chromosome"/>
</dbReference>
<evidence type="ECO:0000256" key="10">
    <source>
        <dbReference type="ARBA" id="ARBA00023136"/>
    </source>
</evidence>
<keyword evidence="7" id="KW-0862">Zinc</keyword>
<comment type="similarity">
    <text evidence="3">Belongs to the peptidase M50B family.</text>
</comment>
<dbReference type="GO" id="GO:0006508">
    <property type="term" value="P:proteolysis"/>
    <property type="evidence" value="ECO:0007669"/>
    <property type="project" value="UniProtKB-KW"/>
</dbReference>
<evidence type="ECO:0000313" key="14">
    <source>
        <dbReference type="Proteomes" id="UP000246894"/>
    </source>
</evidence>
<evidence type="ECO:0000259" key="12">
    <source>
        <dbReference type="Pfam" id="PF02163"/>
    </source>
</evidence>
<dbReference type="Pfam" id="PF02163">
    <property type="entry name" value="Peptidase_M50"/>
    <property type="match status" value="1"/>
</dbReference>
<feature type="transmembrane region" description="Helical" evidence="11">
    <location>
        <begin position="6"/>
        <end position="24"/>
    </location>
</feature>
<gene>
    <name evidence="13" type="ORF">AURMO_00492</name>
</gene>
<keyword evidence="6 13" id="KW-0378">Hydrolase</keyword>
<dbReference type="SUPFAM" id="SSF50156">
    <property type="entry name" value="PDZ domain-like"/>
    <property type="match status" value="1"/>
</dbReference>
<accession>A0A2Z3S250</accession>
<dbReference type="Gene3D" id="2.30.42.10">
    <property type="match status" value="1"/>
</dbReference>
<feature type="transmembrane region" description="Helical" evidence="11">
    <location>
        <begin position="128"/>
        <end position="153"/>
    </location>
</feature>
<sequence length="442" mass="46739">MDTFWLYVLGVVIFVVGLAISIGLHEIGHLVPAKIFGVRVAQYMIGFGPTLFSKKVGETEYGVKAIPLGGYISMAGMFPPGDEPSESNNKVRRLFGKLVQDARQASDESMVDLDSSRAFYHLPVWKRIIIMVGGPFMNLVLAFVLFAILVMGYGQPTSTTTVAGVTECITTDGVPQECGTDTVPAPGAAAGLLAGDTIVAINGAEVNDWTSGTDIIRDSAGQPLTVTVLRDGVEKNLTITPVAAQRPLYDAQGNPVLDGAGNPIIQEVGFVGIAPTTTMQTQPITAVFPMMGQNLSSVTHMILNLPQRMVDIGEAAFGDAERDPNGPIGVLGVGRVAGEVASTDLVAPDAKGATLIGILASLNIALFVFNMVPLLPLDGGHIAGALYEAARRQVAKWRKRPDPGPFDTAKLMPLTLLVIVLLGSMSALLLYADIFKPVRIFG</sequence>
<dbReference type="InterPro" id="IPR004387">
    <property type="entry name" value="Pept_M50_Zn"/>
</dbReference>
<evidence type="ECO:0000256" key="1">
    <source>
        <dbReference type="ARBA" id="ARBA00001947"/>
    </source>
</evidence>
<comment type="subcellular location">
    <subcellularLocation>
        <location evidence="2">Membrane</location>
        <topology evidence="2">Multi-pass membrane protein</topology>
    </subcellularLocation>
</comment>
<evidence type="ECO:0000313" key="13">
    <source>
        <dbReference type="EMBL" id="AWR21108.1"/>
    </source>
</evidence>
<evidence type="ECO:0000256" key="9">
    <source>
        <dbReference type="ARBA" id="ARBA00023049"/>
    </source>
</evidence>
<dbReference type="GO" id="GO:0004222">
    <property type="term" value="F:metalloendopeptidase activity"/>
    <property type="evidence" value="ECO:0007669"/>
    <property type="project" value="InterPro"/>
</dbReference>
<feature type="transmembrane region" description="Helical" evidence="11">
    <location>
        <begin position="411"/>
        <end position="432"/>
    </location>
</feature>
<keyword evidence="5 11" id="KW-0812">Transmembrane</keyword>
<dbReference type="GO" id="GO:0016020">
    <property type="term" value="C:membrane"/>
    <property type="evidence" value="ECO:0007669"/>
    <property type="project" value="UniProtKB-SubCell"/>
</dbReference>
<keyword evidence="14" id="KW-1185">Reference proteome</keyword>
<dbReference type="PANTHER" id="PTHR42837:SF2">
    <property type="entry name" value="MEMBRANE METALLOPROTEASE ARASP2, CHLOROPLASTIC-RELATED"/>
    <property type="match status" value="1"/>
</dbReference>
<keyword evidence="8 11" id="KW-1133">Transmembrane helix</keyword>
<name>A0A2Z3S250_9MICO</name>
<dbReference type="EMBL" id="CP023994">
    <property type="protein sequence ID" value="AWR21108.1"/>
    <property type="molecule type" value="Genomic_DNA"/>
</dbReference>
<dbReference type="AlphaFoldDB" id="A0A2Z3S250"/>
<organism evidence="13 14">
    <name type="scientific">Aurantimicrobium photophilum</name>
    <dbReference type="NCBI Taxonomy" id="1987356"/>
    <lineage>
        <taxon>Bacteria</taxon>
        <taxon>Bacillati</taxon>
        <taxon>Actinomycetota</taxon>
        <taxon>Actinomycetes</taxon>
        <taxon>Micrococcales</taxon>
        <taxon>Microbacteriaceae</taxon>
        <taxon>Aurantimicrobium</taxon>
    </lineage>
</organism>